<feature type="signal peptide" evidence="1">
    <location>
        <begin position="1"/>
        <end position="15"/>
    </location>
</feature>
<dbReference type="CTD" id="185513"/>
<protein>
    <submittedName>
        <fullName evidence="2">Peptidase_M13_N domain-containing protein</fullName>
    </submittedName>
</protein>
<dbReference type="RefSeq" id="NP_001360033.1">
    <property type="nucleotide sequence ID" value="NM_001373390.3"/>
</dbReference>
<dbReference type="Bgee" id="WBGene00018227">
    <property type="expression patterns" value="Expressed in pharyngeal muscle cell (C elegans) and 2 other cell types or tissues"/>
</dbReference>
<dbReference type="AGR" id="WB:WBGene00018227"/>
<feature type="chain" id="PRO_5012519912" evidence="1">
    <location>
        <begin position="16"/>
        <end position="145"/>
    </location>
</feature>
<dbReference type="ExpressionAtlas" id="Q95ZU0">
    <property type="expression patterns" value="differential"/>
</dbReference>
<reference evidence="2 3" key="1">
    <citation type="journal article" date="1998" name="Science">
        <title>Genome sequence of the nematode C. elegans: a platform for investigating biology.</title>
        <authorList>
            <consortium name="The C. elegans sequencing consortium"/>
            <person name="Sulson J.E."/>
            <person name="Waterston R."/>
        </authorList>
    </citation>
    <scope>NUCLEOTIDE SEQUENCE [LARGE SCALE GENOMIC DNA]</scope>
    <source>
        <strain evidence="2 3">Bristol N2</strain>
    </source>
</reference>
<sequence>MRILLFLIFITSVYSNTFDPADVFENALLTYVNKSVCPCENFYRHACSFDSPRNLMATALKNLTYELRQKQADLFWNHITLVSDYNQKWAPQKDLIDSHAAMVEFFVTFIYDLSVSQDSVLDTKLVIHFLLTTVVRTSFRISQKM</sequence>
<evidence type="ECO:0000256" key="1">
    <source>
        <dbReference type="SAM" id="SignalP"/>
    </source>
</evidence>
<accession>Q95ZU0</accession>
<gene>
    <name evidence="2 4" type="primary">nep-15</name>
    <name evidence="2" type="ORF">CELE_F40B5.3</name>
    <name evidence="4" type="ORF">F40B5.3</name>
</gene>
<dbReference type="AlphaFoldDB" id="Q95ZU0"/>
<dbReference type="Proteomes" id="UP000001940">
    <property type="component" value="Chromosome X"/>
</dbReference>
<keyword evidence="1" id="KW-0732">Signal</keyword>
<dbReference type="SUPFAM" id="SSF55486">
    <property type="entry name" value="Metalloproteases ('zincins'), catalytic domain"/>
    <property type="match status" value="1"/>
</dbReference>
<evidence type="ECO:0000313" key="4">
    <source>
        <dbReference type="WormBase" id="F40B5.3b"/>
    </source>
</evidence>
<dbReference type="WormBase" id="F40B5.3b">
    <property type="protein sequence ID" value="CE49781"/>
    <property type="gene ID" value="WBGene00018227"/>
    <property type="gene designation" value="nep-15"/>
</dbReference>
<dbReference type="HOGENOM" id="CLU_1788587_0_0_1"/>
<organism evidence="2 3">
    <name type="scientific">Caenorhabditis elegans</name>
    <dbReference type="NCBI Taxonomy" id="6239"/>
    <lineage>
        <taxon>Eukaryota</taxon>
        <taxon>Metazoa</taxon>
        <taxon>Ecdysozoa</taxon>
        <taxon>Nematoda</taxon>
        <taxon>Chromadorea</taxon>
        <taxon>Rhabditida</taxon>
        <taxon>Rhabditina</taxon>
        <taxon>Rhabditomorpha</taxon>
        <taxon>Rhabditoidea</taxon>
        <taxon>Rhabditidae</taxon>
        <taxon>Peloderinae</taxon>
        <taxon>Caenorhabditis</taxon>
    </lineage>
</organism>
<dbReference type="UCSC" id="F40B5.3">
    <property type="organism name" value="c. elegans"/>
</dbReference>
<dbReference type="GeneID" id="185513"/>
<evidence type="ECO:0000313" key="3">
    <source>
        <dbReference type="Proteomes" id="UP000001940"/>
    </source>
</evidence>
<dbReference type="EMBL" id="BX284606">
    <property type="protein sequence ID" value="CCD70886.2"/>
    <property type="molecule type" value="Genomic_DNA"/>
</dbReference>
<evidence type="ECO:0000313" key="2">
    <source>
        <dbReference type="EMBL" id="CCD70886.2"/>
    </source>
</evidence>
<keyword evidence="3" id="KW-1185">Reference proteome</keyword>
<name>Q95ZU0_CAEEL</name>
<proteinExistence type="predicted"/>
<dbReference type="OrthoDB" id="5795773at2759"/>